<sequence>MEVVMPLLARFKLNNVENVFNDYVELETEDYKLRKLNKNDARDIVDIYENKDIMTYDRALFIKSESKARKFIEELNDMYEERERIDWAIEDKKLEKVIGLIALFNISILDSRAEVGYVLNKAYTNKGIMQYILKWIVDFSFNVLGIHKLEANINAQNAPSIKICEKIGFEKEGYRKKQVFDRKTGEYNDNYTYGLINDNWEIILERIE</sequence>
<dbReference type="AlphaFoldDB" id="A0A3R5U4A6"/>
<dbReference type="PANTHER" id="PTHR43792">
    <property type="entry name" value="GNAT FAMILY, PUTATIVE (AFU_ORTHOLOGUE AFUA_3G00765)-RELATED-RELATED"/>
    <property type="match status" value="1"/>
</dbReference>
<evidence type="ECO:0000256" key="1">
    <source>
        <dbReference type="ARBA" id="ARBA00022679"/>
    </source>
</evidence>
<gene>
    <name evidence="5" type="ORF">C1I91_06340</name>
</gene>
<dbReference type="Proteomes" id="UP000286268">
    <property type="component" value="Chromosome"/>
</dbReference>
<feature type="domain" description="N-acetyltransferase" evidence="4">
    <location>
        <begin position="31"/>
        <end position="194"/>
    </location>
</feature>
<dbReference type="InterPro" id="IPR016181">
    <property type="entry name" value="Acyl_CoA_acyltransferase"/>
</dbReference>
<dbReference type="PROSITE" id="PS51186">
    <property type="entry name" value="GNAT"/>
    <property type="match status" value="1"/>
</dbReference>
<keyword evidence="1" id="KW-0808">Transferase</keyword>
<dbReference type="KEGG" id="cmah:C1I91_06340"/>
<keyword evidence="6" id="KW-1185">Reference proteome</keyword>
<reference evidence="5 6" key="1">
    <citation type="submission" date="2018-01" db="EMBL/GenBank/DDBJ databases">
        <title>Genome Sequencing and Assembly of Anaerobacter polyendosporus strain CT4.</title>
        <authorList>
            <person name="Tachaapaikoon C."/>
            <person name="Sutheeworapong S."/>
            <person name="Jenjaroenpun P."/>
            <person name="Wongsurawat T."/>
            <person name="Nookeaw I."/>
            <person name="Cheawchanlertfa P."/>
            <person name="Kosugi A."/>
            <person name="Cheevadhanarak S."/>
            <person name="Ratanakhanokchai K."/>
        </authorList>
    </citation>
    <scope>NUCLEOTIDE SEQUENCE [LARGE SCALE GENOMIC DNA]</scope>
    <source>
        <strain evidence="5 6">CT4</strain>
    </source>
</reference>
<dbReference type="Gene3D" id="3.40.630.30">
    <property type="match status" value="1"/>
</dbReference>
<evidence type="ECO:0000313" key="5">
    <source>
        <dbReference type="EMBL" id="QAA31288.1"/>
    </source>
</evidence>
<keyword evidence="2" id="KW-0012">Acyltransferase</keyword>
<dbReference type="OrthoDB" id="9785602at2"/>
<dbReference type="InterPro" id="IPR051531">
    <property type="entry name" value="N-acetyltransferase"/>
</dbReference>
<dbReference type="InterPro" id="IPR000182">
    <property type="entry name" value="GNAT_dom"/>
</dbReference>
<dbReference type="SUPFAM" id="SSF55729">
    <property type="entry name" value="Acyl-CoA N-acyltransferases (Nat)"/>
    <property type="match status" value="1"/>
</dbReference>
<dbReference type="PANTHER" id="PTHR43792:SF8">
    <property type="entry name" value="[RIBOSOMAL PROTEIN US5]-ALANINE N-ACETYLTRANSFERASE"/>
    <property type="match status" value="1"/>
</dbReference>
<evidence type="ECO:0000256" key="3">
    <source>
        <dbReference type="ARBA" id="ARBA00038502"/>
    </source>
</evidence>
<evidence type="ECO:0000256" key="2">
    <source>
        <dbReference type="ARBA" id="ARBA00023315"/>
    </source>
</evidence>
<name>A0A3R5U4A6_9CLOT</name>
<dbReference type="EMBL" id="CP025746">
    <property type="protein sequence ID" value="QAA31288.1"/>
    <property type="molecule type" value="Genomic_DNA"/>
</dbReference>
<proteinExistence type="inferred from homology"/>
<comment type="similarity">
    <text evidence="3">Belongs to the acetyltransferase family. RimJ subfamily.</text>
</comment>
<protein>
    <recommendedName>
        <fullName evidence="4">N-acetyltransferase domain-containing protein</fullName>
    </recommendedName>
</protein>
<dbReference type="Pfam" id="PF13302">
    <property type="entry name" value="Acetyltransf_3"/>
    <property type="match status" value="1"/>
</dbReference>
<evidence type="ECO:0000259" key="4">
    <source>
        <dbReference type="PROSITE" id="PS51186"/>
    </source>
</evidence>
<evidence type="ECO:0000313" key="6">
    <source>
        <dbReference type="Proteomes" id="UP000286268"/>
    </source>
</evidence>
<accession>A0A3R5U4A6</accession>
<dbReference type="GO" id="GO:0016747">
    <property type="term" value="F:acyltransferase activity, transferring groups other than amino-acyl groups"/>
    <property type="evidence" value="ECO:0007669"/>
    <property type="project" value="InterPro"/>
</dbReference>
<organism evidence="5 6">
    <name type="scientific">Clostridium manihotivorum</name>
    <dbReference type="NCBI Taxonomy" id="2320868"/>
    <lineage>
        <taxon>Bacteria</taxon>
        <taxon>Bacillati</taxon>
        <taxon>Bacillota</taxon>
        <taxon>Clostridia</taxon>
        <taxon>Eubacteriales</taxon>
        <taxon>Clostridiaceae</taxon>
        <taxon>Clostridium</taxon>
    </lineage>
</organism>